<dbReference type="InterPro" id="IPR011701">
    <property type="entry name" value="MFS"/>
</dbReference>
<feature type="transmembrane region" description="Helical" evidence="9">
    <location>
        <begin position="398"/>
        <end position="418"/>
    </location>
</feature>
<evidence type="ECO:0000256" key="6">
    <source>
        <dbReference type="ARBA" id="ARBA00022847"/>
    </source>
</evidence>
<dbReference type="PATRIC" id="fig|1304275.5.peg.653"/>
<feature type="transmembrane region" description="Helical" evidence="9">
    <location>
        <begin position="331"/>
        <end position="358"/>
    </location>
</feature>
<dbReference type="EMBL" id="APNK01000003">
    <property type="protein sequence ID" value="KEZ78593.1"/>
    <property type="molecule type" value="Genomic_DNA"/>
</dbReference>
<keyword evidence="7 9" id="KW-1133">Transmembrane helix</keyword>
<feature type="transmembrane region" description="Helical" evidence="9">
    <location>
        <begin position="51"/>
        <end position="75"/>
    </location>
</feature>
<feature type="transmembrane region" description="Helical" evidence="9">
    <location>
        <begin position="20"/>
        <end position="45"/>
    </location>
</feature>
<dbReference type="Gene3D" id="1.20.1250.20">
    <property type="entry name" value="MFS general substrate transporter like domains"/>
    <property type="match status" value="2"/>
</dbReference>
<gene>
    <name evidence="11" type="ORF">C41B8_03221</name>
</gene>
<evidence type="ECO:0000256" key="2">
    <source>
        <dbReference type="ARBA" id="ARBA00008240"/>
    </source>
</evidence>
<dbReference type="PANTHER" id="PTHR43528:SF6">
    <property type="entry name" value="CITRATE-PROTON SYMPORTER"/>
    <property type="match status" value="1"/>
</dbReference>
<evidence type="ECO:0000256" key="9">
    <source>
        <dbReference type="SAM" id="Phobius"/>
    </source>
</evidence>
<dbReference type="AlphaFoldDB" id="A0A084IPF9"/>
<keyword evidence="4" id="KW-1003">Cell membrane</keyword>
<comment type="caution">
    <text evidence="11">The sequence shown here is derived from an EMBL/GenBank/DDBJ whole genome shotgun (WGS) entry which is preliminary data.</text>
</comment>
<feature type="transmembrane region" description="Helical" evidence="9">
    <location>
        <begin position="87"/>
        <end position="111"/>
    </location>
</feature>
<protein>
    <submittedName>
        <fullName evidence="11">Citrate-proton symporter</fullName>
    </submittedName>
</protein>
<dbReference type="PANTHER" id="PTHR43528">
    <property type="entry name" value="ALPHA-KETOGLUTARATE PERMEASE"/>
    <property type="match status" value="1"/>
</dbReference>
<evidence type="ECO:0000256" key="1">
    <source>
        <dbReference type="ARBA" id="ARBA00004651"/>
    </source>
</evidence>
<dbReference type="OrthoDB" id="3690818at2"/>
<keyword evidence="5 9" id="KW-0812">Transmembrane</keyword>
<comment type="subcellular location">
    <subcellularLocation>
        <location evidence="1">Cell membrane</location>
        <topology evidence="1">Multi-pass membrane protein</topology>
    </subcellularLocation>
</comment>
<sequence>MSSTTKVSTSSRAKNAARVLTGNFLEMFDFMIYGFYAGIIADVLFPATDPAFALLMSWITFGIGFLMRPLGALVLGAYADKHGRRAGLLLSLSIMSVGVLSIAFVPSFASIGYAAPVIVIIGRLLQGFSAGAESGTASVYLAEIAPNNHKGFFAALQPTSQEVSVLLASLIGVGLSLTLSDAQMHSWGWRVPFLIGSLLVPVLLIMRRSMTESEEFKQRRHHPSLREVSATLAKNWQLIGNAIMMILLTSVTFYLITSYIVTYGHKILGLTSMESFIVTICMATANLFVMPGVAAISDRVGRLPVLLSASAALGVCAYPTMAWLVADPSFFRLWVAVVFLGCLYGCWQGTLMISLVEIMPAKVRASGWSLAYSLTYAIFGGFTPAFVTWLIQVTGNRAMPGVALALAAIVGFIGTLLARKRLAAGRQQWLSIETTDSQPEDTAATAPSQRGFA</sequence>
<dbReference type="RefSeq" id="WP_084188429.1">
    <property type="nucleotide sequence ID" value="NZ_APNK01000003.1"/>
</dbReference>
<dbReference type="GO" id="GO:0005886">
    <property type="term" value="C:plasma membrane"/>
    <property type="evidence" value="ECO:0007669"/>
    <property type="project" value="UniProtKB-SubCell"/>
</dbReference>
<dbReference type="NCBIfam" id="NF011656">
    <property type="entry name" value="PRK15075.1"/>
    <property type="match status" value="1"/>
</dbReference>
<dbReference type="SUPFAM" id="SSF103473">
    <property type="entry name" value="MFS general substrate transporter"/>
    <property type="match status" value="1"/>
</dbReference>
<dbReference type="eggNOG" id="COG0477">
    <property type="taxonomic scope" value="Bacteria"/>
</dbReference>
<organism evidence="11 12">
    <name type="scientific">Salinisphaera hydrothermalis (strain C41B8)</name>
    <dbReference type="NCBI Taxonomy" id="1304275"/>
    <lineage>
        <taxon>Bacteria</taxon>
        <taxon>Pseudomonadati</taxon>
        <taxon>Pseudomonadota</taxon>
        <taxon>Gammaproteobacteria</taxon>
        <taxon>Salinisphaerales</taxon>
        <taxon>Salinisphaeraceae</taxon>
        <taxon>Salinisphaera</taxon>
    </lineage>
</organism>
<dbReference type="PROSITE" id="PS00217">
    <property type="entry name" value="SUGAR_TRANSPORT_2"/>
    <property type="match status" value="1"/>
</dbReference>
<evidence type="ECO:0000256" key="5">
    <source>
        <dbReference type="ARBA" id="ARBA00022692"/>
    </source>
</evidence>
<evidence type="ECO:0000256" key="3">
    <source>
        <dbReference type="ARBA" id="ARBA00022448"/>
    </source>
</evidence>
<feature type="transmembrane region" description="Helical" evidence="9">
    <location>
        <begin position="303"/>
        <end position="325"/>
    </location>
</feature>
<comment type="similarity">
    <text evidence="2">Belongs to the major facilitator superfamily. Metabolite:H+ Symporter (MHS) family (TC 2.A.1.6) family.</text>
</comment>
<proteinExistence type="inferred from homology"/>
<keyword evidence="3" id="KW-0813">Transport</keyword>
<keyword evidence="8 9" id="KW-0472">Membrane</keyword>
<dbReference type="Proteomes" id="UP000028302">
    <property type="component" value="Unassembled WGS sequence"/>
</dbReference>
<name>A0A084IPF9_SALHC</name>
<evidence type="ECO:0000256" key="8">
    <source>
        <dbReference type="ARBA" id="ARBA00023136"/>
    </source>
</evidence>
<evidence type="ECO:0000259" key="10">
    <source>
        <dbReference type="PROSITE" id="PS50850"/>
    </source>
</evidence>
<accession>A0A084IPF9</accession>
<evidence type="ECO:0000313" key="11">
    <source>
        <dbReference type="EMBL" id="KEZ78593.1"/>
    </source>
</evidence>
<dbReference type="PROSITE" id="PS50850">
    <property type="entry name" value="MFS"/>
    <property type="match status" value="1"/>
</dbReference>
<feature type="transmembrane region" description="Helical" evidence="9">
    <location>
        <begin position="276"/>
        <end position="296"/>
    </location>
</feature>
<dbReference type="Pfam" id="PF07690">
    <property type="entry name" value="MFS_1"/>
    <property type="match status" value="1"/>
</dbReference>
<reference evidence="11 12" key="1">
    <citation type="submission" date="2013-03" db="EMBL/GenBank/DDBJ databases">
        <title>Salinisphaera hydrothermalis C41B8 Genome Sequencing.</title>
        <authorList>
            <person name="Li C."/>
            <person name="Lai Q."/>
            <person name="Shao Z."/>
        </authorList>
    </citation>
    <scope>NUCLEOTIDE SEQUENCE [LARGE SCALE GENOMIC DNA]</scope>
    <source>
        <strain evidence="11 12">C41B8</strain>
    </source>
</reference>
<dbReference type="InterPro" id="IPR020846">
    <property type="entry name" value="MFS_dom"/>
</dbReference>
<feature type="transmembrane region" description="Helical" evidence="9">
    <location>
        <begin position="370"/>
        <end position="392"/>
    </location>
</feature>
<keyword evidence="12" id="KW-1185">Reference proteome</keyword>
<evidence type="ECO:0000313" key="12">
    <source>
        <dbReference type="Proteomes" id="UP000028302"/>
    </source>
</evidence>
<feature type="domain" description="Major facilitator superfamily (MFS) profile" evidence="10">
    <location>
        <begin position="15"/>
        <end position="423"/>
    </location>
</feature>
<feature type="transmembrane region" description="Helical" evidence="9">
    <location>
        <begin position="238"/>
        <end position="256"/>
    </location>
</feature>
<dbReference type="InterPro" id="IPR036259">
    <property type="entry name" value="MFS_trans_sf"/>
</dbReference>
<evidence type="ECO:0000256" key="7">
    <source>
        <dbReference type="ARBA" id="ARBA00022989"/>
    </source>
</evidence>
<feature type="transmembrane region" description="Helical" evidence="9">
    <location>
        <begin position="187"/>
        <end position="206"/>
    </location>
</feature>
<evidence type="ECO:0000256" key="4">
    <source>
        <dbReference type="ARBA" id="ARBA00022475"/>
    </source>
</evidence>
<dbReference type="InterPro" id="IPR005829">
    <property type="entry name" value="Sugar_transporter_CS"/>
</dbReference>
<dbReference type="InterPro" id="IPR051084">
    <property type="entry name" value="H+-coupled_symporters"/>
</dbReference>
<dbReference type="FunFam" id="1.20.1250.20:FF:000001">
    <property type="entry name" value="Dicarboxylate MFS transporter"/>
    <property type="match status" value="1"/>
</dbReference>
<dbReference type="GO" id="GO:0015293">
    <property type="term" value="F:symporter activity"/>
    <property type="evidence" value="ECO:0007669"/>
    <property type="project" value="UniProtKB-KW"/>
</dbReference>
<keyword evidence="6" id="KW-0769">Symport</keyword>
<dbReference type="STRING" id="1304275.C41B8_03221"/>